<reference evidence="8 9" key="1">
    <citation type="submission" date="2016-03" db="EMBL/GenBank/DDBJ databases">
        <authorList>
            <person name="Ploux O."/>
        </authorList>
    </citation>
    <scope>NUCLEOTIDE SEQUENCE [LARGE SCALE GENOMIC DNA]</scope>
    <source>
        <strain evidence="8 9">UAMH 11012</strain>
    </source>
</reference>
<sequence length="446" mass="48472">MYNSKERQLRVIIVGGGVAGLAASIGLRRKGFHVTVLESASTLQTLGGSLIIPPSAARVLDSYGLWETFKKSESVPPGNTTFRYEDGSVLEDVRYAAMEKTFGYPVVAIPRAKYQRMLHDAAVKHGVEVRLSSRIKSIDEAAPAVVLMNGDKIEADVIIGADGIKSTVRDAVLSGNDVQPIPESIAYQCNISGDAMGSDPLTAPLMNGGIHSWYGPARQMICGSDSSLSFYRVTLIFYPTSDKTADSLDVLAANSSSSYRKGDIKAMQETVSMFEPRVRKFAELVKPEDCFLWKISHLPPLETWVSPSGKVTVLGDAAHAMVPHLGAGAASAVEDGGVLAECLARAKSSSDIPTALRAYERIRKPRAERIQAAALVTGQYKIMADGLEQRKRDQKMVERMDPKHPKYEYWKAGGGLEWLYGYDFRAAANQELDKVLGVDGGDKARL</sequence>
<keyword evidence="9" id="KW-1185">Reference proteome</keyword>
<dbReference type="OrthoDB" id="16820at2759"/>
<evidence type="ECO:0000256" key="5">
    <source>
        <dbReference type="ARBA" id="ARBA00023033"/>
    </source>
</evidence>
<keyword evidence="6" id="KW-1133">Transmembrane helix</keyword>
<keyword evidence="3" id="KW-0274">FAD</keyword>
<dbReference type="GO" id="GO:0004497">
    <property type="term" value="F:monooxygenase activity"/>
    <property type="evidence" value="ECO:0007669"/>
    <property type="project" value="UniProtKB-KW"/>
</dbReference>
<dbReference type="Proteomes" id="UP000184330">
    <property type="component" value="Unassembled WGS sequence"/>
</dbReference>
<protein>
    <recommendedName>
        <fullName evidence="7">FAD-binding domain-containing protein</fullName>
    </recommendedName>
</protein>
<dbReference type="InterPro" id="IPR036188">
    <property type="entry name" value="FAD/NAD-bd_sf"/>
</dbReference>
<feature type="domain" description="FAD-binding" evidence="7">
    <location>
        <begin position="10"/>
        <end position="172"/>
    </location>
</feature>
<accession>A0A1L7WI60</accession>
<evidence type="ECO:0000313" key="9">
    <source>
        <dbReference type="Proteomes" id="UP000184330"/>
    </source>
</evidence>
<keyword evidence="6" id="KW-0472">Membrane</keyword>
<evidence type="ECO:0000313" key="8">
    <source>
        <dbReference type="EMBL" id="CZR52464.1"/>
    </source>
</evidence>
<dbReference type="EMBL" id="FJOG01000002">
    <property type="protein sequence ID" value="CZR52464.1"/>
    <property type="molecule type" value="Genomic_DNA"/>
</dbReference>
<proteinExistence type="inferred from homology"/>
<dbReference type="PANTHER" id="PTHR13789">
    <property type="entry name" value="MONOOXYGENASE"/>
    <property type="match status" value="1"/>
</dbReference>
<evidence type="ECO:0000256" key="1">
    <source>
        <dbReference type="ARBA" id="ARBA00007992"/>
    </source>
</evidence>
<dbReference type="InterPro" id="IPR050493">
    <property type="entry name" value="FAD-dep_Monooxygenase_BioMet"/>
</dbReference>
<comment type="similarity">
    <text evidence="1">Belongs to the paxM FAD-dependent monooxygenase family.</text>
</comment>
<dbReference type="Gene3D" id="3.50.50.60">
    <property type="entry name" value="FAD/NAD(P)-binding domain"/>
    <property type="match status" value="1"/>
</dbReference>
<dbReference type="AlphaFoldDB" id="A0A1L7WI60"/>
<keyword evidence="5" id="KW-0503">Monooxygenase</keyword>
<dbReference type="SUPFAM" id="SSF51905">
    <property type="entry name" value="FAD/NAD(P)-binding domain"/>
    <property type="match status" value="1"/>
</dbReference>
<dbReference type="PRINTS" id="PR00420">
    <property type="entry name" value="RNGMNOXGNASE"/>
</dbReference>
<dbReference type="PANTHER" id="PTHR13789:SF147">
    <property type="entry name" value="PUTATIVE (AFU_ORTHOLOGUE AFUA_2G01950)-RELATED"/>
    <property type="match status" value="1"/>
</dbReference>
<feature type="domain" description="FAD-binding" evidence="7">
    <location>
        <begin position="308"/>
        <end position="371"/>
    </location>
</feature>
<keyword evidence="4" id="KW-0560">Oxidoreductase</keyword>
<dbReference type="InterPro" id="IPR002938">
    <property type="entry name" value="FAD-bd"/>
</dbReference>
<evidence type="ECO:0000256" key="2">
    <source>
        <dbReference type="ARBA" id="ARBA00022630"/>
    </source>
</evidence>
<evidence type="ECO:0000256" key="6">
    <source>
        <dbReference type="SAM" id="Phobius"/>
    </source>
</evidence>
<keyword evidence="6" id="KW-0812">Transmembrane</keyword>
<gene>
    <name evidence="8" type="ORF">PAC_02341</name>
</gene>
<dbReference type="Pfam" id="PF01494">
    <property type="entry name" value="FAD_binding_3"/>
    <property type="match status" value="2"/>
</dbReference>
<evidence type="ECO:0000256" key="4">
    <source>
        <dbReference type="ARBA" id="ARBA00023002"/>
    </source>
</evidence>
<evidence type="ECO:0000256" key="3">
    <source>
        <dbReference type="ARBA" id="ARBA00022827"/>
    </source>
</evidence>
<evidence type="ECO:0000259" key="7">
    <source>
        <dbReference type="Pfam" id="PF01494"/>
    </source>
</evidence>
<dbReference type="GO" id="GO:0071949">
    <property type="term" value="F:FAD binding"/>
    <property type="evidence" value="ECO:0007669"/>
    <property type="project" value="InterPro"/>
</dbReference>
<dbReference type="STRING" id="576137.A0A1L7WI60"/>
<keyword evidence="2" id="KW-0285">Flavoprotein</keyword>
<organism evidence="8 9">
    <name type="scientific">Phialocephala subalpina</name>
    <dbReference type="NCBI Taxonomy" id="576137"/>
    <lineage>
        <taxon>Eukaryota</taxon>
        <taxon>Fungi</taxon>
        <taxon>Dikarya</taxon>
        <taxon>Ascomycota</taxon>
        <taxon>Pezizomycotina</taxon>
        <taxon>Leotiomycetes</taxon>
        <taxon>Helotiales</taxon>
        <taxon>Mollisiaceae</taxon>
        <taxon>Phialocephala</taxon>
        <taxon>Phialocephala fortinii species complex</taxon>
    </lineage>
</organism>
<name>A0A1L7WI60_9HELO</name>
<feature type="transmembrane region" description="Helical" evidence="6">
    <location>
        <begin position="9"/>
        <end position="27"/>
    </location>
</feature>